<gene>
    <name evidence="1" type="ORF">BSOLF_1870</name>
</gene>
<name>A0A2R6Y3Q4_9BACL</name>
<organism evidence="1 2">
    <name type="scientific">Candidatus Carbonibacillus altaicus</name>
    <dbReference type="NCBI Taxonomy" id="2163959"/>
    <lineage>
        <taxon>Bacteria</taxon>
        <taxon>Bacillati</taxon>
        <taxon>Bacillota</taxon>
        <taxon>Bacilli</taxon>
        <taxon>Bacillales</taxon>
        <taxon>Candidatus Carbonibacillus</taxon>
    </lineage>
</organism>
<evidence type="ECO:0000313" key="2">
    <source>
        <dbReference type="Proteomes" id="UP000244338"/>
    </source>
</evidence>
<proteinExistence type="predicted"/>
<protein>
    <recommendedName>
        <fullName evidence="3">PIN domain-containing protein</fullName>
    </recommendedName>
</protein>
<dbReference type="AlphaFoldDB" id="A0A2R6Y3Q4"/>
<dbReference type="EMBL" id="PEBX01000009">
    <property type="protein sequence ID" value="PTQ57319.1"/>
    <property type="molecule type" value="Genomic_DNA"/>
</dbReference>
<dbReference type="Proteomes" id="UP000244338">
    <property type="component" value="Unassembled WGS sequence"/>
</dbReference>
<sequence>MKGLIEDEILYVLDGNEESVIKQIELSKALGSADAVNASIADLFGTSFLTVDKKLAYKMKSVEIELPNIRNVYYTTSQFRDY</sequence>
<evidence type="ECO:0008006" key="3">
    <source>
        <dbReference type="Google" id="ProtNLM"/>
    </source>
</evidence>
<comment type="caution">
    <text evidence="1">The sequence shown here is derived from an EMBL/GenBank/DDBJ whole genome shotgun (WGS) entry which is preliminary data.</text>
</comment>
<accession>A0A2R6Y3Q4</accession>
<evidence type="ECO:0000313" key="1">
    <source>
        <dbReference type="EMBL" id="PTQ57319.1"/>
    </source>
</evidence>
<reference evidence="2" key="1">
    <citation type="journal article" date="2018" name="Sci. Rep.">
        <title>Lignite coal burning seam in the remote Altai Mountains harbors a hydrogen-driven thermophilic microbial community.</title>
        <authorList>
            <person name="Kadnikov V.V."/>
            <person name="Mardanov A.V."/>
            <person name="Ivasenko D.A."/>
            <person name="Antsiferov D.V."/>
            <person name="Beletsky A.V."/>
            <person name="Karnachuk O.V."/>
            <person name="Ravin N.V."/>
        </authorList>
    </citation>
    <scope>NUCLEOTIDE SEQUENCE [LARGE SCALE GENOMIC DNA]</scope>
</reference>